<organism evidence="3 4">
    <name type="scientific">Marilutibacter maris</name>
    <dbReference type="NCBI Taxonomy" id="1605891"/>
    <lineage>
        <taxon>Bacteria</taxon>
        <taxon>Pseudomonadati</taxon>
        <taxon>Pseudomonadota</taxon>
        <taxon>Gammaproteobacteria</taxon>
        <taxon>Lysobacterales</taxon>
        <taxon>Lysobacteraceae</taxon>
        <taxon>Marilutibacter</taxon>
    </lineage>
</organism>
<feature type="signal peptide" evidence="2">
    <location>
        <begin position="1"/>
        <end position="23"/>
    </location>
</feature>
<feature type="transmembrane region" description="Helical" evidence="1">
    <location>
        <begin position="166"/>
        <end position="186"/>
    </location>
</feature>
<name>A0A2U9T4G8_9GAMM</name>
<reference evidence="3 4" key="1">
    <citation type="submission" date="2018-05" db="EMBL/GenBank/DDBJ databases">
        <title>The complete genome of Lysobacter maris HZ9B, a marine bacterium antagonistic against terrestrial plant pathogens.</title>
        <authorList>
            <person name="Zhang X.-Q."/>
        </authorList>
    </citation>
    <scope>NUCLEOTIDE SEQUENCE [LARGE SCALE GENOMIC DNA]</scope>
    <source>
        <strain evidence="3 4">HZ9B</strain>
    </source>
</reference>
<dbReference type="AlphaFoldDB" id="A0A2U9T4G8"/>
<protein>
    <recommendedName>
        <fullName evidence="5">LPXTG cell wall anchor domain-containing protein</fullName>
    </recommendedName>
</protein>
<evidence type="ECO:0000313" key="4">
    <source>
        <dbReference type="Proteomes" id="UP000249447"/>
    </source>
</evidence>
<dbReference type="Proteomes" id="UP000249447">
    <property type="component" value="Chromosome"/>
</dbReference>
<keyword evidence="4" id="KW-1185">Reference proteome</keyword>
<evidence type="ECO:0008006" key="5">
    <source>
        <dbReference type="Google" id="ProtNLM"/>
    </source>
</evidence>
<keyword evidence="2" id="KW-0732">Signal</keyword>
<dbReference type="EMBL" id="CP029843">
    <property type="protein sequence ID" value="AWV06275.1"/>
    <property type="molecule type" value="Genomic_DNA"/>
</dbReference>
<dbReference type="KEGG" id="lmb:C9I47_0552"/>
<evidence type="ECO:0000313" key="3">
    <source>
        <dbReference type="EMBL" id="AWV06275.1"/>
    </source>
</evidence>
<keyword evidence="1" id="KW-1133">Transmembrane helix</keyword>
<gene>
    <name evidence="3" type="ORF">C9I47_0552</name>
</gene>
<sequence>MRDTGAALAVAMLVVLAPVPAAAQETGKPMTIRLEPKAMDGIDMGKAVVVKGLAGPTPQRFLLDGISYMNPVGVVVRPVETGDEIALAVTKYAWNQPLREGATDRDPLRFLFRTEGEFQVSVSAEDAGTPYRLLVWVGDETKPDFAPVVVEASAYDGDGGGGGFPWLWGLVGLLALAVVAMAVLLMRRKRA</sequence>
<proteinExistence type="predicted"/>
<evidence type="ECO:0000256" key="1">
    <source>
        <dbReference type="SAM" id="Phobius"/>
    </source>
</evidence>
<accession>A0A2U9T4G8</accession>
<keyword evidence="1" id="KW-0472">Membrane</keyword>
<evidence type="ECO:0000256" key="2">
    <source>
        <dbReference type="SAM" id="SignalP"/>
    </source>
</evidence>
<feature type="chain" id="PRO_5015983949" description="LPXTG cell wall anchor domain-containing protein" evidence="2">
    <location>
        <begin position="24"/>
        <end position="191"/>
    </location>
</feature>
<keyword evidence="1" id="KW-0812">Transmembrane</keyword>